<dbReference type="PANTHER" id="PTHR12428:SF65">
    <property type="entry name" value="CYTOCHROME C OXIDASE ASSEMBLY PROTEIN COX18, MITOCHONDRIAL"/>
    <property type="match status" value="1"/>
</dbReference>
<dbReference type="InterPro" id="IPR028055">
    <property type="entry name" value="YidC/Oxa/ALB_C"/>
</dbReference>
<dbReference type="GO" id="GO:0032977">
    <property type="term" value="F:membrane insertase activity"/>
    <property type="evidence" value="ECO:0007669"/>
    <property type="project" value="InterPro"/>
</dbReference>
<evidence type="ECO:0000256" key="8">
    <source>
        <dbReference type="ARBA" id="ARBA00023186"/>
    </source>
</evidence>
<evidence type="ECO:0000256" key="3">
    <source>
        <dbReference type="ARBA" id="ARBA00022475"/>
    </source>
</evidence>
<proteinExistence type="inferred from homology"/>
<keyword evidence="2" id="KW-0813">Transport</keyword>
<sequence length="383" mass="42433">MDFGIGFLSNNVMLPIIDLFYSVVPSYGLAIIALTLIIRFSLYPLSVGQIRNMRRMKIVQPIMQKRMAEVKEKYKDDPQKQQEEMMNTQKEFGNPLAGCFPLLLQMPVLLALFATLRGSPFATANYNVNLQILPSEQIERIQPAAFATKPSSIYIDEGERLKVAAILPGGNKLAVGEHTKLEYQTVDGKPFEEVLEEHPENKNKLLPQWKITKGAERISIDSEGNIEALQPGDVTIQGNIPGLAADTGFLFIKALGRVGAFDDDGTVRWDIVTMIGMFGISLYVSQLLSGQSNTSDNPQQNAVSKITPVLFSGMFLFFPLPAGVLMYMVIGNIFQTLQTYILSKEPLPEELQKIVDAQEKEALSAEAKALPFEPKSTKKKATS</sequence>
<dbReference type="NCBIfam" id="NF002734">
    <property type="entry name" value="PRK02654.1"/>
    <property type="match status" value="1"/>
</dbReference>
<evidence type="ECO:0000256" key="5">
    <source>
        <dbReference type="ARBA" id="ARBA00022927"/>
    </source>
</evidence>
<feature type="transmembrane region" description="Helical" evidence="10">
    <location>
        <begin position="271"/>
        <end position="289"/>
    </location>
</feature>
<dbReference type="InterPro" id="IPR047196">
    <property type="entry name" value="YidC_ALB_C"/>
</dbReference>
<evidence type="ECO:0000256" key="7">
    <source>
        <dbReference type="ARBA" id="ARBA00023136"/>
    </source>
</evidence>
<keyword evidence="3" id="KW-1003">Cell membrane</keyword>
<keyword evidence="13" id="KW-1185">Reference proteome</keyword>
<protein>
    <recommendedName>
        <fullName evidence="11">Membrane insertase YidC/Oxa/ALB C-terminal domain-containing protein</fullName>
    </recommendedName>
</protein>
<evidence type="ECO:0000313" key="13">
    <source>
        <dbReference type="Proteomes" id="UP000218418"/>
    </source>
</evidence>
<keyword evidence="8" id="KW-0143">Chaperone</keyword>
<evidence type="ECO:0000256" key="1">
    <source>
        <dbReference type="ARBA" id="ARBA00004429"/>
    </source>
</evidence>
<dbReference type="GO" id="GO:0005886">
    <property type="term" value="C:plasma membrane"/>
    <property type="evidence" value="ECO:0007669"/>
    <property type="project" value="UniProtKB-SubCell"/>
</dbReference>
<dbReference type="AlphaFoldDB" id="A0A1Z4LZV8"/>
<gene>
    <name evidence="12" type="ORF">NIES267_62510</name>
</gene>
<evidence type="ECO:0000259" key="11">
    <source>
        <dbReference type="Pfam" id="PF02096"/>
    </source>
</evidence>
<reference evidence="12 13" key="1">
    <citation type="submission" date="2017-06" db="EMBL/GenBank/DDBJ databases">
        <title>Genome sequencing of cyanobaciteial culture collection at National Institute for Environmental Studies (NIES).</title>
        <authorList>
            <person name="Hirose Y."/>
            <person name="Shimura Y."/>
            <person name="Fujisawa T."/>
            <person name="Nakamura Y."/>
            <person name="Kawachi M."/>
        </authorList>
    </citation>
    <scope>NUCLEOTIDE SEQUENCE [LARGE SCALE GENOMIC DNA]</scope>
    <source>
        <strain evidence="12 13">NIES-267</strain>
    </source>
</reference>
<dbReference type="PANTHER" id="PTHR12428">
    <property type="entry name" value="OXA1"/>
    <property type="match status" value="1"/>
</dbReference>
<keyword evidence="5" id="KW-0653">Protein transport</keyword>
<keyword evidence="4 9" id="KW-0812">Transmembrane</keyword>
<keyword evidence="7 10" id="KW-0472">Membrane</keyword>
<evidence type="ECO:0000256" key="2">
    <source>
        <dbReference type="ARBA" id="ARBA00022448"/>
    </source>
</evidence>
<evidence type="ECO:0000256" key="9">
    <source>
        <dbReference type="RuleBase" id="RU003945"/>
    </source>
</evidence>
<evidence type="ECO:0000256" key="4">
    <source>
        <dbReference type="ARBA" id="ARBA00022692"/>
    </source>
</evidence>
<evidence type="ECO:0000313" key="12">
    <source>
        <dbReference type="EMBL" id="BAY86740.1"/>
    </source>
</evidence>
<organism evidence="12 13">
    <name type="scientific">Calothrix parasitica NIES-267</name>
    <dbReference type="NCBI Taxonomy" id="1973488"/>
    <lineage>
        <taxon>Bacteria</taxon>
        <taxon>Bacillati</taxon>
        <taxon>Cyanobacteriota</taxon>
        <taxon>Cyanophyceae</taxon>
        <taxon>Nostocales</taxon>
        <taxon>Calotrichaceae</taxon>
        <taxon>Calothrix</taxon>
    </lineage>
</organism>
<evidence type="ECO:0000256" key="10">
    <source>
        <dbReference type="SAM" id="Phobius"/>
    </source>
</evidence>
<dbReference type="InterPro" id="IPR001708">
    <property type="entry name" value="YidC/ALB3/OXA1/COX18"/>
</dbReference>
<feature type="domain" description="Membrane insertase YidC/Oxa/ALB C-terminal" evidence="11">
    <location>
        <begin position="27"/>
        <end position="118"/>
    </location>
</feature>
<keyword evidence="6 10" id="KW-1133">Transmembrane helix</keyword>
<comment type="subcellular location">
    <subcellularLocation>
        <location evidence="1">Cell inner membrane</location>
        <topology evidence="1">Multi-pass membrane protein</topology>
    </subcellularLocation>
    <subcellularLocation>
        <location evidence="9">Membrane</location>
        <topology evidence="9">Multi-pass membrane protein</topology>
    </subcellularLocation>
</comment>
<evidence type="ECO:0000256" key="6">
    <source>
        <dbReference type="ARBA" id="ARBA00022989"/>
    </source>
</evidence>
<feature type="transmembrane region" description="Helical" evidence="10">
    <location>
        <begin position="309"/>
        <end position="334"/>
    </location>
</feature>
<dbReference type="NCBIfam" id="TIGR03592">
    <property type="entry name" value="yidC_oxa1_cterm"/>
    <property type="match status" value="1"/>
</dbReference>
<dbReference type="Pfam" id="PF02096">
    <property type="entry name" value="60KD_IMP"/>
    <property type="match status" value="1"/>
</dbReference>
<dbReference type="CDD" id="cd20070">
    <property type="entry name" value="5TM_YidC_Alb3"/>
    <property type="match status" value="1"/>
</dbReference>
<dbReference type="EMBL" id="AP018227">
    <property type="protein sequence ID" value="BAY86740.1"/>
    <property type="molecule type" value="Genomic_DNA"/>
</dbReference>
<feature type="transmembrane region" description="Helical" evidence="10">
    <location>
        <begin position="20"/>
        <end position="45"/>
    </location>
</feature>
<name>A0A1Z4LZV8_9CYAN</name>
<dbReference type="GO" id="GO:0051205">
    <property type="term" value="P:protein insertion into membrane"/>
    <property type="evidence" value="ECO:0007669"/>
    <property type="project" value="TreeGrafter"/>
</dbReference>
<dbReference type="GO" id="GO:0015031">
    <property type="term" value="P:protein transport"/>
    <property type="evidence" value="ECO:0007669"/>
    <property type="project" value="UniProtKB-KW"/>
</dbReference>
<comment type="similarity">
    <text evidence="9">Belongs to the OXA1/ALB3/YidC family.</text>
</comment>
<dbReference type="OrthoDB" id="9780552at2"/>
<accession>A0A1Z4LZV8</accession>
<dbReference type="Proteomes" id="UP000218418">
    <property type="component" value="Chromosome"/>
</dbReference>